<sequence>MQFKRLVPSNTSLLASSISQAHWKSGSDVPAQRRHSLLSCTAGTGKRLHGNSRRWLFEGALMVARAVVTRRLDPDKYRT</sequence>
<accession>A0A6A6GG42</accession>
<keyword evidence="2" id="KW-1185">Reference proteome</keyword>
<name>A0A6A6GG42_9PEZI</name>
<evidence type="ECO:0000313" key="2">
    <source>
        <dbReference type="Proteomes" id="UP000799538"/>
    </source>
</evidence>
<dbReference type="Proteomes" id="UP000799538">
    <property type="component" value="Unassembled WGS sequence"/>
</dbReference>
<proteinExistence type="predicted"/>
<organism evidence="1 2">
    <name type="scientific">Elsinoe ampelina</name>
    <dbReference type="NCBI Taxonomy" id="302913"/>
    <lineage>
        <taxon>Eukaryota</taxon>
        <taxon>Fungi</taxon>
        <taxon>Dikarya</taxon>
        <taxon>Ascomycota</taxon>
        <taxon>Pezizomycotina</taxon>
        <taxon>Dothideomycetes</taxon>
        <taxon>Dothideomycetidae</taxon>
        <taxon>Myriangiales</taxon>
        <taxon>Elsinoaceae</taxon>
        <taxon>Elsinoe</taxon>
    </lineage>
</organism>
<protein>
    <submittedName>
        <fullName evidence="1">Uncharacterized protein</fullName>
    </submittedName>
</protein>
<evidence type="ECO:0000313" key="1">
    <source>
        <dbReference type="EMBL" id="KAF2224589.1"/>
    </source>
</evidence>
<reference evidence="2" key="1">
    <citation type="journal article" date="2020" name="Stud. Mycol.">
        <title>101 Dothideomycetes genomes: A test case for predicting lifestyles and emergence of pathogens.</title>
        <authorList>
            <person name="Haridas S."/>
            <person name="Albert R."/>
            <person name="Binder M."/>
            <person name="Bloem J."/>
            <person name="LaButti K."/>
            <person name="Salamov A."/>
            <person name="Andreopoulos B."/>
            <person name="Baker S."/>
            <person name="Barry K."/>
            <person name="Bills G."/>
            <person name="Bluhm B."/>
            <person name="Cannon C."/>
            <person name="Castanera R."/>
            <person name="Culley D."/>
            <person name="Daum C."/>
            <person name="Ezra D."/>
            <person name="Gonzalez J."/>
            <person name="Henrissat B."/>
            <person name="Kuo A."/>
            <person name="Liang C."/>
            <person name="Lipzen A."/>
            <person name="Lutzoni F."/>
            <person name="Magnuson J."/>
            <person name="Mondo S."/>
            <person name="Nolan M."/>
            <person name="Ohm R."/>
            <person name="Pangilinan J."/>
            <person name="Park H.-J."/>
            <person name="Ramirez L."/>
            <person name="Alfaro M."/>
            <person name="Sun H."/>
            <person name="Tritt A."/>
            <person name="Yoshinaga Y."/>
            <person name="Zwiers L.-H."/>
            <person name="Turgeon B."/>
            <person name="Goodwin S."/>
            <person name="Spatafora J."/>
            <person name="Crous P."/>
            <person name="Grigoriev I."/>
        </authorList>
    </citation>
    <scope>NUCLEOTIDE SEQUENCE [LARGE SCALE GENOMIC DNA]</scope>
    <source>
        <strain evidence="2">CECT 20119</strain>
    </source>
</reference>
<dbReference type="EMBL" id="ML992505">
    <property type="protein sequence ID" value="KAF2224589.1"/>
    <property type="molecule type" value="Genomic_DNA"/>
</dbReference>
<dbReference type="AlphaFoldDB" id="A0A6A6GG42"/>
<gene>
    <name evidence="1" type="ORF">BDZ85DRAFT_261229</name>
</gene>